<name>A0A1M5Z3K1_9BURK</name>
<dbReference type="STRING" id="658167.SAMN04488135_11242"/>
<organism evidence="1 2">
    <name type="scientific">Pollutimonas bauzanensis</name>
    <dbReference type="NCBI Taxonomy" id="658167"/>
    <lineage>
        <taxon>Bacteria</taxon>
        <taxon>Pseudomonadati</taxon>
        <taxon>Pseudomonadota</taxon>
        <taxon>Betaproteobacteria</taxon>
        <taxon>Burkholderiales</taxon>
        <taxon>Alcaligenaceae</taxon>
        <taxon>Pollutimonas</taxon>
    </lineage>
</organism>
<dbReference type="RefSeq" id="WP_073106263.1">
    <property type="nucleotide sequence ID" value="NZ_FQXE01000012.1"/>
</dbReference>
<evidence type="ECO:0000313" key="2">
    <source>
        <dbReference type="Proteomes" id="UP000184226"/>
    </source>
</evidence>
<gene>
    <name evidence="1" type="ORF">SAMN04488135_11242</name>
</gene>
<dbReference type="SUPFAM" id="SSF75005">
    <property type="entry name" value="Arabinanase/levansucrase/invertase"/>
    <property type="match status" value="1"/>
</dbReference>
<dbReference type="InterPro" id="IPR023296">
    <property type="entry name" value="Glyco_hydro_beta-prop_sf"/>
</dbReference>
<proteinExistence type="predicted"/>
<dbReference type="AlphaFoldDB" id="A0A1M5Z3K1"/>
<accession>A0A1M5Z3K1</accession>
<evidence type="ECO:0008006" key="3">
    <source>
        <dbReference type="Google" id="ProtNLM"/>
    </source>
</evidence>
<dbReference type="Gene3D" id="2.115.10.20">
    <property type="entry name" value="Glycosyl hydrolase domain, family 43"/>
    <property type="match status" value="2"/>
</dbReference>
<evidence type="ECO:0000313" key="1">
    <source>
        <dbReference type="EMBL" id="SHI18815.1"/>
    </source>
</evidence>
<protein>
    <recommendedName>
        <fullName evidence="3">Glycosylase</fullName>
    </recommendedName>
</protein>
<reference evidence="1 2" key="1">
    <citation type="submission" date="2016-11" db="EMBL/GenBank/DDBJ databases">
        <authorList>
            <person name="Jaros S."/>
            <person name="Januszkiewicz K."/>
            <person name="Wedrychowicz H."/>
        </authorList>
    </citation>
    <scope>NUCLEOTIDE SEQUENCE [LARGE SCALE GENOMIC DNA]</scope>
    <source>
        <strain evidence="1 2">CGMCC 1.10190</strain>
    </source>
</reference>
<sequence>MFKWIKLGKVFTPQTVEKRSWLKEFAQAPAVLVFEEFIRIYFSCRPPADESGRYVSYSAFVDLDRNDLFNILRVSETPILALGGVGEFDEFGTYPISVIRHGDEVRAYYAGWTRCESVPFNVAIGMAISQDDGNTFTKMGNGPIISYSLDEPFIMSGPKIRNFNGVWYLWYIAGRKWKVVDGRPEPVYKIRMASSSDGFHWTKLNKDLVESRIEEDEAQASPDVFYANGKYHMFFCYRHSAHYRGKEGGYRIGYASSLNLIDWIRDDAKAGIDVSEVGWDSEMVSYPHVFELDGKTYLAYLGNQVGREGFGLAVLDGKLE</sequence>
<dbReference type="PANTHER" id="PTHR35279">
    <property type="match status" value="1"/>
</dbReference>
<dbReference type="OrthoDB" id="9801455at2"/>
<dbReference type="Proteomes" id="UP000184226">
    <property type="component" value="Unassembled WGS sequence"/>
</dbReference>
<dbReference type="EMBL" id="FQXE01000012">
    <property type="protein sequence ID" value="SHI18815.1"/>
    <property type="molecule type" value="Genomic_DNA"/>
</dbReference>
<dbReference type="PANTHER" id="PTHR35279:SF1">
    <property type="entry name" value="ARABINANASE_LEVANSUCRASE_INVERTASE"/>
    <property type="match status" value="1"/>
</dbReference>
<keyword evidence="2" id="KW-1185">Reference proteome</keyword>